<sequence>MRYILVLLCIGLIAFYSCDGRIKKREALKKSVKTFKEAQNVSKTIAVFPEQYAEVKTDTILSNGYRVTVKNFTNMDKMVQLTEGALLDNAQQFRQIDSEITVYKNSKLIFKKVLSNAFSDKNQQKDMNIKQYLNNGISVDEMASLEENKVILITSNVVPKNAHNAFYRISIDAFGHADFKKIKHART</sequence>
<evidence type="ECO:0008006" key="3">
    <source>
        <dbReference type="Google" id="ProtNLM"/>
    </source>
</evidence>
<dbReference type="EMBL" id="SIRT01000014">
    <property type="protein sequence ID" value="TBN00471.1"/>
    <property type="molecule type" value="Genomic_DNA"/>
</dbReference>
<organism evidence="1 2">
    <name type="scientific">Hyunsoonleella flava</name>
    <dbReference type="NCBI Taxonomy" id="2527939"/>
    <lineage>
        <taxon>Bacteria</taxon>
        <taxon>Pseudomonadati</taxon>
        <taxon>Bacteroidota</taxon>
        <taxon>Flavobacteriia</taxon>
        <taxon>Flavobacteriales</taxon>
        <taxon>Flavobacteriaceae</taxon>
    </lineage>
</organism>
<dbReference type="Proteomes" id="UP000291142">
    <property type="component" value="Unassembled WGS sequence"/>
</dbReference>
<evidence type="ECO:0000313" key="2">
    <source>
        <dbReference type="Proteomes" id="UP000291142"/>
    </source>
</evidence>
<evidence type="ECO:0000313" key="1">
    <source>
        <dbReference type="EMBL" id="TBN00471.1"/>
    </source>
</evidence>
<gene>
    <name evidence="1" type="ORF">EYD45_14490</name>
</gene>
<dbReference type="AlphaFoldDB" id="A0A4Q9FE23"/>
<keyword evidence="2" id="KW-1185">Reference proteome</keyword>
<accession>A0A4Q9FE23</accession>
<comment type="caution">
    <text evidence="1">The sequence shown here is derived from an EMBL/GenBank/DDBJ whole genome shotgun (WGS) entry which is preliminary data.</text>
</comment>
<dbReference type="PROSITE" id="PS51257">
    <property type="entry name" value="PROKAR_LIPOPROTEIN"/>
    <property type="match status" value="1"/>
</dbReference>
<name>A0A4Q9FE23_9FLAO</name>
<dbReference type="RefSeq" id="WP_130965281.1">
    <property type="nucleotide sequence ID" value="NZ_SIRT01000014.1"/>
</dbReference>
<reference evidence="1 2" key="1">
    <citation type="submission" date="2019-02" db="EMBL/GenBank/DDBJ databases">
        <title>Hyunsoonleella sp., isolated from marine sediment.</title>
        <authorList>
            <person name="Liu B.-T."/>
        </authorList>
    </citation>
    <scope>NUCLEOTIDE SEQUENCE [LARGE SCALE GENOMIC DNA]</scope>
    <source>
        <strain evidence="1 2">T58</strain>
    </source>
</reference>
<dbReference type="OrthoDB" id="1441026at2"/>
<proteinExistence type="predicted"/>
<protein>
    <recommendedName>
        <fullName evidence="3">DUF4738 domain-containing protein</fullName>
    </recommendedName>
</protein>